<evidence type="ECO:0000313" key="3">
    <source>
        <dbReference type="Proteomes" id="UP001597139"/>
    </source>
</evidence>
<gene>
    <name evidence="2" type="ORF">ACFSAU_07220</name>
</gene>
<feature type="compositionally biased region" description="Basic and acidic residues" evidence="1">
    <location>
        <begin position="339"/>
        <end position="353"/>
    </location>
</feature>
<proteinExistence type="predicted"/>
<comment type="caution">
    <text evidence="2">The sequence shown here is derived from an EMBL/GenBank/DDBJ whole genome shotgun (WGS) entry which is preliminary data.</text>
</comment>
<feature type="region of interest" description="Disordered" evidence="1">
    <location>
        <begin position="304"/>
        <end position="361"/>
    </location>
</feature>
<sequence length="361" mass="39620">MWQLGEDGERPEWRVVETPFDITLFDVAQTTQGLYAVGSGGHLVADRGEGWEIVFDDGPSTRDNQMRAMDVTSDGERVWMLGSSGAMACYDVEERKKFDYSYPNEMTSTWEGIAIAGERGKEKGLAANGSGEILPFTIDGFDVDWGQLDKPAGKGSKMAALAATPDGIGFGVDTSGNAFKTTAEDGWKDIGIVNAQVKFYDIYAGTNQRVYVAAGDGRIYRYDDSYNNWTPIGVAETTSLTAIDVYDEGSRKRQMVCIGANGNIYQRTGKERWEEIPSPTKNALNAIRLGSAFDVAVGKNGTVIERPRGTTRSAGKSADGDNFDGRGETYQGDGNQMETTDRQQREDRMKDGIDQQQKQFE</sequence>
<accession>A0ABD6BRT1</accession>
<dbReference type="SUPFAM" id="SSF89372">
    <property type="entry name" value="Fucose-specific lectin"/>
    <property type="match status" value="1"/>
</dbReference>
<dbReference type="EMBL" id="JBHUCZ010000003">
    <property type="protein sequence ID" value="MFD1567279.1"/>
    <property type="molecule type" value="Genomic_DNA"/>
</dbReference>
<dbReference type="Proteomes" id="UP001597139">
    <property type="component" value="Unassembled WGS sequence"/>
</dbReference>
<protein>
    <submittedName>
        <fullName evidence="2">WD40/YVTN/BNR-like repeat-containing protein</fullName>
    </submittedName>
</protein>
<dbReference type="AlphaFoldDB" id="A0ABD6BRT1"/>
<reference evidence="2 3" key="1">
    <citation type="journal article" date="2019" name="Int. J. Syst. Evol. Microbiol.">
        <title>The Global Catalogue of Microorganisms (GCM) 10K type strain sequencing project: providing services to taxonomists for standard genome sequencing and annotation.</title>
        <authorList>
            <consortium name="The Broad Institute Genomics Platform"/>
            <consortium name="The Broad Institute Genome Sequencing Center for Infectious Disease"/>
            <person name="Wu L."/>
            <person name="Ma J."/>
        </authorList>
    </citation>
    <scope>NUCLEOTIDE SEQUENCE [LARGE SCALE GENOMIC DNA]</scope>
    <source>
        <strain evidence="2 3">CGMCC 1.12859</strain>
    </source>
</reference>
<evidence type="ECO:0000313" key="2">
    <source>
        <dbReference type="EMBL" id="MFD1567279.1"/>
    </source>
</evidence>
<name>A0ABD6BRT1_9EURY</name>
<organism evidence="2 3">
    <name type="scientific">Halolamina litorea</name>
    <dbReference type="NCBI Taxonomy" id="1515593"/>
    <lineage>
        <taxon>Archaea</taxon>
        <taxon>Methanobacteriati</taxon>
        <taxon>Methanobacteriota</taxon>
        <taxon>Stenosarchaea group</taxon>
        <taxon>Halobacteria</taxon>
        <taxon>Halobacteriales</taxon>
        <taxon>Haloferacaceae</taxon>
    </lineage>
</organism>
<dbReference type="RefSeq" id="WP_267646257.1">
    <property type="nucleotide sequence ID" value="NZ_JANHGR010000001.1"/>
</dbReference>
<evidence type="ECO:0000256" key="1">
    <source>
        <dbReference type="SAM" id="MobiDB-lite"/>
    </source>
</evidence>
<keyword evidence="3" id="KW-1185">Reference proteome</keyword>